<dbReference type="InterPro" id="IPR001890">
    <property type="entry name" value="RNA-binding_CRM"/>
</dbReference>
<reference evidence="4 5" key="1">
    <citation type="journal article" date="2013" name="Genome Biol. Evol.">
        <title>Genome evolution and phylogenomic analysis of candidatus kinetoplastibacterium, the betaproteobacterial endosymbionts of strigomonas and angomonas.</title>
        <authorList>
            <person name="Alves J.M."/>
            <person name="Serrano M.G."/>
            <person name="Maia da Silva F."/>
            <person name="Voegtly L.J."/>
            <person name="Matveyev A.V."/>
            <person name="Teixeira M.M."/>
            <person name="Camargo E.P."/>
            <person name="Buck G.A."/>
        </authorList>
    </citation>
    <scope>NUCLEOTIDE SEQUENCE [LARGE SCALE GENOMIC DNA]</scope>
    <source>
        <strain evidence="4 5">TCC036E</strain>
    </source>
</reference>
<dbReference type="GO" id="GO:0003723">
    <property type="term" value="F:RNA binding"/>
    <property type="evidence" value="ECO:0007669"/>
    <property type="project" value="UniProtKB-UniRule"/>
</dbReference>
<evidence type="ECO:0000313" key="5">
    <source>
        <dbReference type="Proteomes" id="UP000011686"/>
    </source>
</evidence>
<dbReference type="KEGG" id="kct:CDEE_0372"/>
<dbReference type="InterPro" id="IPR051925">
    <property type="entry name" value="RNA-binding_domain"/>
</dbReference>
<dbReference type="Pfam" id="PF01985">
    <property type="entry name" value="CRS1_YhbY"/>
    <property type="match status" value="1"/>
</dbReference>
<sequence>MNKNSIHNKRTKLNNLAHKLKPTVTVGYKGITQEVLKEINFTIKAHELIKLKIHGKEKSDRLQIIETICKDIKCQLIQQIGKTCVIYKEREDNLTEQSYL</sequence>
<feature type="domain" description="CRM" evidence="3">
    <location>
        <begin position="3"/>
        <end position="99"/>
    </location>
</feature>
<evidence type="ECO:0000256" key="2">
    <source>
        <dbReference type="PROSITE-ProRule" id="PRU00626"/>
    </source>
</evidence>
<evidence type="ECO:0000256" key="1">
    <source>
        <dbReference type="ARBA" id="ARBA00022884"/>
    </source>
</evidence>
<keyword evidence="5" id="KW-1185">Reference proteome</keyword>
<protein>
    <submittedName>
        <fullName evidence="4">Putative RNA-binding protein containing KH domain</fullName>
    </submittedName>
</protein>
<dbReference type="PANTHER" id="PTHR40065:SF3">
    <property type="entry name" value="RNA-BINDING PROTEIN YHBY"/>
    <property type="match status" value="1"/>
</dbReference>
<dbReference type="SUPFAM" id="SSF75471">
    <property type="entry name" value="YhbY-like"/>
    <property type="match status" value="1"/>
</dbReference>
<dbReference type="HOGENOM" id="CLU_095994_2_0_4"/>
<evidence type="ECO:0000313" key="4">
    <source>
        <dbReference type="EMBL" id="AGF47439.1"/>
    </source>
</evidence>
<dbReference type="EMBL" id="CP003804">
    <property type="protein sequence ID" value="AGF47439.1"/>
    <property type="molecule type" value="Genomic_DNA"/>
</dbReference>
<organism evidence="4 5">
    <name type="scientific">Candidatus Kinetoplastidibacterium crithidiae TCC036E</name>
    <dbReference type="NCBI Taxonomy" id="1208918"/>
    <lineage>
        <taxon>Bacteria</taxon>
        <taxon>Pseudomonadati</taxon>
        <taxon>Pseudomonadota</taxon>
        <taxon>Betaproteobacteria</taxon>
        <taxon>Candidatus Kinetoplastidibacterium</taxon>
    </lineage>
</organism>
<accession>M1LW03</accession>
<dbReference type="RefSeq" id="WP_015389059.1">
    <property type="nucleotide sequence ID" value="NC_020283.1"/>
</dbReference>
<proteinExistence type="predicted"/>
<dbReference type="PANTHER" id="PTHR40065">
    <property type="entry name" value="RNA-BINDING PROTEIN YHBY"/>
    <property type="match status" value="1"/>
</dbReference>
<gene>
    <name evidence="4" type="ORF">CDEE_0372</name>
</gene>
<dbReference type="Gene3D" id="3.30.110.60">
    <property type="entry name" value="YhbY-like"/>
    <property type="match status" value="1"/>
</dbReference>
<keyword evidence="1 2" id="KW-0694">RNA-binding</keyword>
<dbReference type="Proteomes" id="UP000011686">
    <property type="component" value="Chromosome"/>
</dbReference>
<dbReference type="eggNOG" id="COG1534">
    <property type="taxonomic scope" value="Bacteria"/>
</dbReference>
<name>M1LW03_9PROT</name>
<dbReference type="SMART" id="SM01103">
    <property type="entry name" value="CRS1_YhbY"/>
    <property type="match status" value="1"/>
</dbReference>
<dbReference type="InterPro" id="IPR035920">
    <property type="entry name" value="YhbY-like_sf"/>
</dbReference>
<dbReference type="STRING" id="1208918.CDEE_0372"/>
<evidence type="ECO:0000259" key="3">
    <source>
        <dbReference type="PROSITE" id="PS51295"/>
    </source>
</evidence>
<dbReference type="PROSITE" id="PS51295">
    <property type="entry name" value="CRM"/>
    <property type="match status" value="1"/>
</dbReference>
<dbReference type="AlphaFoldDB" id="M1LW03"/>